<comment type="caution">
    <text evidence="3">The sequence shown here is derived from an EMBL/GenBank/DDBJ whole genome shotgun (WGS) entry which is preliminary data.</text>
</comment>
<organism evidence="3 4">
    <name type="scientific">Rhizoctonia solani</name>
    <dbReference type="NCBI Taxonomy" id="456999"/>
    <lineage>
        <taxon>Eukaryota</taxon>
        <taxon>Fungi</taxon>
        <taxon>Dikarya</taxon>
        <taxon>Basidiomycota</taxon>
        <taxon>Agaricomycotina</taxon>
        <taxon>Agaricomycetes</taxon>
        <taxon>Cantharellales</taxon>
        <taxon>Ceratobasidiaceae</taxon>
        <taxon>Rhizoctonia</taxon>
    </lineage>
</organism>
<accession>A0A8H2XNM8</accession>
<name>A0A8H2XNM8_9AGAM</name>
<keyword evidence="2" id="KW-0472">Membrane</keyword>
<keyword evidence="2" id="KW-1133">Transmembrane helix</keyword>
<protein>
    <submittedName>
        <fullName evidence="3">Uncharacterized protein</fullName>
    </submittedName>
</protein>
<feature type="transmembrane region" description="Helical" evidence="2">
    <location>
        <begin position="63"/>
        <end position="82"/>
    </location>
</feature>
<evidence type="ECO:0000256" key="1">
    <source>
        <dbReference type="SAM" id="MobiDB-lite"/>
    </source>
</evidence>
<dbReference type="Proteomes" id="UP000663888">
    <property type="component" value="Unassembled WGS sequence"/>
</dbReference>
<sequence>MSNPFPQFLQGCIVSIPNDIWLAYFSGVLYELVIFCLIVWRIRYLGNGLGLTPLMKQLLKHGVSFFALNLALMLFSCVGSAYPSTIIMANGSGLLTALSSIMCSRIFFSMHEFAREDRVRVSFSRPLTPGVRGSAIISGQFIIPMEPFSDGSKSPSGLQVTFATTPQSLGRSAFKGNDTPTGSDRSFV</sequence>
<proteinExistence type="predicted"/>
<dbReference type="EMBL" id="CAJMWX010000757">
    <property type="protein sequence ID" value="CAE6427544.1"/>
    <property type="molecule type" value="Genomic_DNA"/>
</dbReference>
<reference evidence="3" key="1">
    <citation type="submission" date="2021-01" db="EMBL/GenBank/DDBJ databases">
        <authorList>
            <person name="Kaushik A."/>
        </authorList>
    </citation>
    <scope>NUCLEOTIDE SEQUENCE</scope>
    <source>
        <strain evidence="3">AG4-R118</strain>
    </source>
</reference>
<keyword evidence="2" id="KW-0812">Transmembrane</keyword>
<feature type="region of interest" description="Disordered" evidence="1">
    <location>
        <begin position="169"/>
        <end position="188"/>
    </location>
</feature>
<feature type="compositionally biased region" description="Polar residues" evidence="1">
    <location>
        <begin position="178"/>
        <end position="188"/>
    </location>
</feature>
<feature type="transmembrane region" description="Helical" evidence="2">
    <location>
        <begin position="88"/>
        <end position="108"/>
    </location>
</feature>
<gene>
    <name evidence="3" type="ORF">RDB_LOCUS30549</name>
</gene>
<feature type="transmembrane region" description="Helical" evidence="2">
    <location>
        <begin position="20"/>
        <end position="42"/>
    </location>
</feature>
<dbReference type="AlphaFoldDB" id="A0A8H2XNM8"/>
<evidence type="ECO:0000313" key="3">
    <source>
        <dbReference type="EMBL" id="CAE6427544.1"/>
    </source>
</evidence>
<evidence type="ECO:0000313" key="4">
    <source>
        <dbReference type="Proteomes" id="UP000663888"/>
    </source>
</evidence>
<evidence type="ECO:0000256" key="2">
    <source>
        <dbReference type="SAM" id="Phobius"/>
    </source>
</evidence>